<dbReference type="SUPFAM" id="SSF54637">
    <property type="entry name" value="Thioesterase/thiol ester dehydrase-isomerase"/>
    <property type="match status" value="1"/>
</dbReference>
<feature type="transmembrane region" description="Helical" evidence="2">
    <location>
        <begin position="56"/>
        <end position="75"/>
    </location>
</feature>
<evidence type="ECO:0000256" key="2">
    <source>
        <dbReference type="SAM" id="Phobius"/>
    </source>
</evidence>
<keyword evidence="2" id="KW-0472">Membrane</keyword>
<dbReference type="InterPro" id="IPR013114">
    <property type="entry name" value="FabA_FabZ"/>
</dbReference>
<keyword evidence="2" id="KW-0812">Transmembrane</keyword>
<dbReference type="CDD" id="cd00493">
    <property type="entry name" value="FabA_FabZ"/>
    <property type="match status" value="1"/>
</dbReference>
<organism evidence="3 4">
    <name type="scientific">Autumnicola edwardsiae</name>
    <dbReference type="NCBI Taxonomy" id="3075594"/>
    <lineage>
        <taxon>Bacteria</taxon>
        <taxon>Pseudomonadati</taxon>
        <taxon>Bacteroidota</taxon>
        <taxon>Flavobacteriia</taxon>
        <taxon>Flavobacteriales</taxon>
        <taxon>Flavobacteriaceae</taxon>
        <taxon>Autumnicola</taxon>
    </lineage>
</organism>
<dbReference type="RefSeq" id="WP_311485622.1">
    <property type="nucleotide sequence ID" value="NZ_JAVRHP010000123.1"/>
</dbReference>
<protein>
    <submittedName>
        <fullName evidence="3">FabA/FabZ family ACP-dehydratase</fullName>
    </submittedName>
</protein>
<reference evidence="3 4" key="1">
    <citation type="submission" date="2023-09" db="EMBL/GenBank/DDBJ databases">
        <authorList>
            <person name="Rey-Velasco X."/>
        </authorList>
    </citation>
    <scope>NUCLEOTIDE SEQUENCE [LARGE SCALE GENOMIC DNA]</scope>
    <source>
        <strain evidence="3 4">F297</strain>
    </source>
</reference>
<evidence type="ECO:0000313" key="3">
    <source>
        <dbReference type="EMBL" id="MDT0651519.1"/>
    </source>
</evidence>
<keyword evidence="2" id="KW-1133">Transmembrane helix</keyword>
<evidence type="ECO:0000256" key="1">
    <source>
        <dbReference type="ARBA" id="ARBA00023239"/>
    </source>
</evidence>
<dbReference type="EMBL" id="JAVRHP010000123">
    <property type="protein sequence ID" value="MDT0651519.1"/>
    <property type="molecule type" value="Genomic_DNA"/>
</dbReference>
<name>A0ABU3CYV3_9FLAO</name>
<dbReference type="Gene3D" id="3.10.129.10">
    <property type="entry name" value="Hotdog Thioesterase"/>
    <property type="match status" value="1"/>
</dbReference>
<gene>
    <name evidence="3" type="ORF">RM529_15290</name>
</gene>
<dbReference type="Pfam" id="PF07977">
    <property type="entry name" value="FabA"/>
    <property type="match status" value="1"/>
</dbReference>
<dbReference type="PANTHER" id="PTHR30272">
    <property type="entry name" value="3-HYDROXYACYL-[ACYL-CARRIER-PROTEIN] DEHYDRATASE"/>
    <property type="match status" value="1"/>
</dbReference>
<keyword evidence="1" id="KW-0456">Lyase</keyword>
<comment type="caution">
    <text evidence="3">The sequence shown here is derived from an EMBL/GenBank/DDBJ whole genome shotgun (WGS) entry which is preliminary data.</text>
</comment>
<keyword evidence="4" id="KW-1185">Reference proteome</keyword>
<accession>A0ABU3CYV3</accession>
<evidence type="ECO:0000313" key="4">
    <source>
        <dbReference type="Proteomes" id="UP001248819"/>
    </source>
</evidence>
<dbReference type="PANTHER" id="PTHR30272:SF1">
    <property type="entry name" value="3-HYDROXYACYL-[ACYL-CARRIER-PROTEIN] DEHYDRATASE"/>
    <property type="match status" value="1"/>
</dbReference>
<dbReference type="InterPro" id="IPR029069">
    <property type="entry name" value="HotDog_dom_sf"/>
</dbReference>
<sequence length="144" mass="16464">MNVKEILSRLPYSDPFLFVDEITEVDENCLFGQYTFPPESFFYKGHFKNNPVTPGVILTECMAQIGLVCFGIFLLNKQNYQAKEPQIALSSSEVEFFKPVFPGETVKVASKKKYFRFNKLKCDVEMFNAEDELVCKGTIAGMMK</sequence>
<dbReference type="Proteomes" id="UP001248819">
    <property type="component" value="Unassembled WGS sequence"/>
</dbReference>
<proteinExistence type="predicted"/>